<keyword evidence="2" id="KW-0472">Membrane</keyword>
<organism evidence="4 5">
    <name type="scientific">Tenacibaculum platacis</name>
    <dbReference type="NCBI Taxonomy" id="3137852"/>
    <lineage>
        <taxon>Bacteria</taxon>
        <taxon>Pseudomonadati</taxon>
        <taxon>Bacteroidota</taxon>
        <taxon>Flavobacteriia</taxon>
        <taxon>Flavobacteriales</taxon>
        <taxon>Flavobacteriaceae</taxon>
        <taxon>Tenacibaculum</taxon>
    </lineage>
</organism>
<feature type="signal peptide" evidence="3">
    <location>
        <begin position="1"/>
        <end position="18"/>
    </location>
</feature>
<keyword evidence="2" id="KW-0812">Transmembrane</keyword>
<proteinExistence type="predicted"/>
<evidence type="ECO:0000313" key="5">
    <source>
        <dbReference type="Proteomes" id="UP001497416"/>
    </source>
</evidence>
<keyword evidence="1" id="KW-0175">Coiled coil</keyword>
<sequence>MKIVNLIIVTLFCSSVFAQTQLTKKQQLDALPNTVENQFIKAYGKASNWREYKMITRPDFQTLQKNIVDSVISLKKNISTKQLKINEQEKSILALNEKIETLSNNLNSSIDKENKINFIGIGMTKNSYNLLLWSIITVLAITTVFFILRFKNSNSLTKAAKTNLAEIEEEFELHRKKSLEKEQKLRRQLQDEINKQRGV</sequence>
<feature type="transmembrane region" description="Helical" evidence="2">
    <location>
        <begin position="130"/>
        <end position="148"/>
    </location>
</feature>
<feature type="chain" id="PRO_5045706265" description="tRNA (Guanine-N1)-methyltransferase" evidence="3">
    <location>
        <begin position="19"/>
        <end position="199"/>
    </location>
</feature>
<evidence type="ECO:0000256" key="3">
    <source>
        <dbReference type="SAM" id="SignalP"/>
    </source>
</evidence>
<evidence type="ECO:0000256" key="2">
    <source>
        <dbReference type="SAM" id="Phobius"/>
    </source>
</evidence>
<keyword evidence="5" id="KW-1185">Reference proteome</keyword>
<dbReference type="EMBL" id="CAXIXY010000005">
    <property type="protein sequence ID" value="CAL2087685.1"/>
    <property type="molecule type" value="Genomic_DNA"/>
</dbReference>
<gene>
    <name evidence="4" type="ORF">T190607A01A_30006</name>
</gene>
<feature type="coiled-coil region" evidence="1">
    <location>
        <begin position="85"/>
        <end position="112"/>
    </location>
</feature>
<dbReference type="RefSeq" id="WP_348712398.1">
    <property type="nucleotide sequence ID" value="NZ_CAXIXY010000005.1"/>
</dbReference>
<protein>
    <recommendedName>
        <fullName evidence="6">tRNA (Guanine-N1)-methyltransferase</fullName>
    </recommendedName>
</protein>
<evidence type="ECO:0008006" key="6">
    <source>
        <dbReference type="Google" id="ProtNLM"/>
    </source>
</evidence>
<keyword evidence="2" id="KW-1133">Transmembrane helix</keyword>
<reference evidence="4 5" key="1">
    <citation type="submission" date="2024-05" db="EMBL/GenBank/DDBJ databases">
        <authorList>
            <person name="Duchaud E."/>
        </authorList>
    </citation>
    <scope>NUCLEOTIDE SEQUENCE [LARGE SCALE GENOMIC DNA]</scope>
    <source>
        <strain evidence="4">Ena-SAMPLE-TAB-13-05-2024-13:56:06:370-140302</strain>
    </source>
</reference>
<name>A0ABP1ETZ2_9FLAO</name>
<comment type="caution">
    <text evidence="4">The sequence shown here is derived from an EMBL/GenBank/DDBJ whole genome shotgun (WGS) entry which is preliminary data.</text>
</comment>
<feature type="coiled-coil region" evidence="1">
    <location>
        <begin position="157"/>
        <end position="199"/>
    </location>
</feature>
<accession>A0ABP1ETZ2</accession>
<evidence type="ECO:0000313" key="4">
    <source>
        <dbReference type="EMBL" id="CAL2087685.1"/>
    </source>
</evidence>
<keyword evidence="3" id="KW-0732">Signal</keyword>
<dbReference type="Proteomes" id="UP001497416">
    <property type="component" value="Unassembled WGS sequence"/>
</dbReference>
<evidence type="ECO:0000256" key="1">
    <source>
        <dbReference type="SAM" id="Coils"/>
    </source>
</evidence>